<feature type="region of interest" description="Disordered" evidence="1">
    <location>
        <begin position="171"/>
        <end position="197"/>
    </location>
</feature>
<dbReference type="GeneID" id="100836201"/>
<dbReference type="KEGG" id="bdi:100836201"/>
<dbReference type="Gramene" id="KQK14142">
    <property type="protein sequence ID" value="KQK14142"/>
    <property type="gene ID" value="BRADI_1g14517v3"/>
</dbReference>
<evidence type="ECO:0000313" key="5">
    <source>
        <dbReference type="Proteomes" id="UP000008810"/>
    </source>
</evidence>
<protein>
    <recommendedName>
        <fullName evidence="2">Myb/SANT-like domain-containing protein</fullName>
    </recommendedName>
</protein>
<gene>
    <name evidence="4" type="primary">LOC100836201</name>
    <name evidence="3" type="ORF">BRADI_1g14517v3</name>
</gene>
<dbReference type="EMBL" id="CM000880">
    <property type="protein sequence ID" value="KQK14142.1"/>
    <property type="molecule type" value="Genomic_DNA"/>
</dbReference>
<reference evidence="3 4" key="1">
    <citation type="journal article" date="2010" name="Nature">
        <title>Genome sequencing and analysis of the model grass Brachypodium distachyon.</title>
        <authorList>
            <consortium name="International Brachypodium Initiative"/>
        </authorList>
    </citation>
    <scope>NUCLEOTIDE SEQUENCE [LARGE SCALE GENOMIC DNA]</scope>
    <source>
        <strain evidence="3">Bd21</strain>
        <strain evidence="4">cv. Bd21</strain>
    </source>
</reference>
<dbReference type="STRING" id="15368.I1GQ94"/>
<keyword evidence="5" id="KW-1185">Reference proteome</keyword>
<dbReference type="RefSeq" id="XP_003559668.1">
    <property type="nucleotide sequence ID" value="XM_003559620.3"/>
</dbReference>
<evidence type="ECO:0000259" key="2">
    <source>
        <dbReference type="Pfam" id="PF12776"/>
    </source>
</evidence>
<dbReference type="InterPro" id="IPR024752">
    <property type="entry name" value="Myb/SANT-like_dom"/>
</dbReference>
<feature type="compositionally biased region" description="Basic and acidic residues" evidence="1">
    <location>
        <begin position="172"/>
        <end position="182"/>
    </location>
</feature>
<dbReference type="Proteomes" id="UP000008810">
    <property type="component" value="Chromosome 1"/>
</dbReference>
<organism evidence="3">
    <name type="scientific">Brachypodium distachyon</name>
    <name type="common">Purple false brome</name>
    <name type="synonym">Trachynia distachya</name>
    <dbReference type="NCBI Taxonomy" id="15368"/>
    <lineage>
        <taxon>Eukaryota</taxon>
        <taxon>Viridiplantae</taxon>
        <taxon>Streptophyta</taxon>
        <taxon>Embryophyta</taxon>
        <taxon>Tracheophyta</taxon>
        <taxon>Spermatophyta</taxon>
        <taxon>Magnoliopsida</taxon>
        <taxon>Liliopsida</taxon>
        <taxon>Poales</taxon>
        <taxon>Poaceae</taxon>
        <taxon>BOP clade</taxon>
        <taxon>Pooideae</taxon>
        <taxon>Stipodae</taxon>
        <taxon>Brachypodieae</taxon>
        <taxon>Brachypodium</taxon>
    </lineage>
</organism>
<sequence length="283" mass="31955">MEKGRKTKASWDSFAHKVFCEICKEEVSAGNRPVASLSATGYKNLHQKFLARTGRNYERKQFKNRWDFLKKEYGHWVAFTKAATGQRWNSELGTVDADNEWWVKHIEVHPESVKFRNGPPENLAYLVGMFDEAHVTVGTSAIPGEHIEDLTNLIEVEDGDDDVETNIVASQKSKEAEKRRDAIVSAGPKKKQKNPTSQEFRYVPNIVAGSTSGTSSSAVPTGHRIKDVIKLAVQSGAKECSDLFFTATKLFMNADYRELFSALETNEGRLDWLNRMHEEAKKN</sequence>
<dbReference type="PANTHER" id="PTHR47069">
    <property type="match status" value="1"/>
</dbReference>
<dbReference type="Pfam" id="PF12776">
    <property type="entry name" value="Myb_DNA-bind_3"/>
    <property type="match status" value="1"/>
</dbReference>
<dbReference type="EnsemblPlants" id="KQK14142">
    <property type="protein sequence ID" value="KQK14142"/>
    <property type="gene ID" value="BRADI_1g14517v3"/>
</dbReference>
<dbReference type="OMA" id="SKLYFFA"/>
<reference evidence="3" key="2">
    <citation type="submission" date="2017-06" db="EMBL/GenBank/DDBJ databases">
        <title>WGS assembly of Brachypodium distachyon.</title>
        <authorList>
            <consortium name="The International Brachypodium Initiative"/>
            <person name="Lucas S."/>
            <person name="Harmon-Smith M."/>
            <person name="Lail K."/>
            <person name="Tice H."/>
            <person name="Grimwood J."/>
            <person name="Bruce D."/>
            <person name="Barry K."/>
            <person name="Shu S."/>
            <person name="Lindquist E."/>
            <person name="Wang M."/>
            <person name="Pitluck S."/>
            <person name="Vogel J.P."/>
            <person name="Garvin D.F."/>
            <person name="Mockler T.C."/>
            <person name="Schmutz J."/>
            <person name="Rokhsar D."/>
            <person name="Bevan M.W."/>
        </authorList>
    </citation>
    <scope>NUCLEOTIDE SEQUENCE</scope>
    <source>
        <strain evidence="3">Bd21</strain>
    </source>
</reference>
<reference evidence="4" key="3">
    <citation type="submission" date="2018-08" db="UniProtKB">
        <authorList>
            <consortium name="EnsemblPlants"/>
        </authorList>
    </citation>
    <scope>IDENTIFICATION</scope>
    <source>
        <strain evidence="4">cv. Bd21</strain>
    </source>
</reference>
<dbReference type="HOGENOM" id="CLU_060020_3_0_1"/>
<name>I1GQ94_BRADI</name>
<evidence type="ECO:0000313" key="4">
    <source>
        <dbReference type="EnsemblPlants" id="KQK14142"/>
    </source>
</evidence>
<accession>I1GQ94</accession>
<dbReference type="PANTHER" id="PTHR47069:SF13">
    <property type="entry name" value="MYB_SANT-LIKE DOMAIN-CONTAINING PROTEIN"/>
    <property type="match status" value="1"/>
</dbReference>
<evidence type="ECO:0000313" key="3">
    <source>
        <dbReference type="EMBL" id="KQK14142.1"/>
    </source>
</evidence>
<dbReference type="eggNOG" id="ENOG502S54G">
    <property type="taxonomic scope" value="Eukaryota"/>
</dbReference>
<proteinExistence type="predicted"/>
<dbReference type="OrthoDB" id="662172at2759"/>
<feature type="domain" description="Myb/SANT-like" evidence="2">
    <location>
        <begin position="11"/>
        <end position="104"/>
    </location>
</feature>
<evidence type="ECO:0000256" key="1">
    <source>
        <dbReference type="SAM" id="MobiDB-lite"/>
    </source>
</evidence>
<dbReference type="AlphaFoldDB" id="I1GQ94"/>